<keyword evidence="3 5" id="KW-0808">Transferase</keyword>
<evidence type="ECO:0000256" key="6">
    <source>
        <dbReference type="SAM" id="MobiDB-lite"/>
    </source>
</evidence>
<organism evidence="9 10">
    <name type="scientific">Alistipes dispar</name>
    <dbReference type="NCBI Taxonomy" id="2585119"/>
    <lineage>
        <taxon>Bacteria</taxon>
        <taxon>Pseudomonadati</taxon>
        <taxon>Bacteroidota</taxon>
        <taxon>Bacteroidia</taxon>
        <taxon>Bacteroidales</taxon>
        <taxon>Rikenellaceae</taxon>
        <taxon>Alistipes</taxon>
    </lineage>
</organism>
<feature type="domain" description="Formyl transferase C-terminal" evidence="8">
    <location>
        <begin position="210"/>
        <end position="328"/>
    </location>
</feature>
<evidence type="ECO:0000256" key="2">
    <source>
        <dbReference type="ARBA" id="ARBA00012261"/>
    </source>
</evidence>
<dbReference type="SUPFAM" id="SSF50486">
    <property type="entry name" value="FMT C-terminal domain-like"/>
    <property type="match status" value="1"/>
</dbReference>
<dbReference type="InterPro" id="IPR044135">
    <property type="entry name" value="Met-tRNA-FMT_C"/>
</dbReference>
<feature type="binding site" evidence="5">
    <location>
        <begin position="113"/>
        <end position="116"/>
    </location>
    <ligand>
        <name>(6S)-5,6,7,8-tetrahydrofolate</name>
        <dbReference type="ChEBI" id="CHEBI:57453"/>
    </ligand>
</feature>
<dbReference type="InterPro" id="IPR041711">
    <property type="entry name" value="Met-tRNA-FMT_N"/>
</dbReference>
<dbReference type="Gene3D" id="3.40.50.12230">
    <property type="match status" value="1"/>
</dbReference>
<dbReference type="PANTHER" id="PTHR11138:SF5">
    <property type="entry name" value="METHIONYL-TRNA FORMYLTRANSFERASE, MITOCHONDRIAL"/>
    <property type="match status" value="1"/>
</dbReference>
<evidence type="ECO:0000313" key="10">
    <source>
        <dbReference type="Proteomes" id="UP000319374"/>
    </source>
</evidence>
<evidence type="ECO:0000259" key="8">
    <source>
        <dbReference type="Pfam" id="PF02911"/>
    </source>
</evidence>
<evidence type="ECO:0000256" key="5">
    <source>
        <dbReference type="HAMAP-Rule" id="MF_00182"/>
    </source>
</evidence>
<dbReference type="KEGG" id="ada:A5CPEGH6_23820"/>
<dbReference type="CDD" id="cd08704">
    <property type="entry name" value="Met_tRNA_FMT_C"/>
    <property type="match status" value="1"/>
</dbReference>
<dbReference type="EMBL" id="AP019736">
    <property type="protein sequence ID" value="BBL07744.1"/>
    <property type="molecule type" value="Genomic_DNA"/>
</dbReference>
<comment type="catalytic activity">
    <reaction evidence="5">
        <text>L-methionyl-tRNA(fMet) + (6R)-10-formyltetrahydrofolate = N-formyl-L-methionyl-tRNA(fMet) + (6S)-5,6,7,8-tetrahydrofolate + H(+)</text>
        <dbReference type="Rhea" id="RHEA:24380"/>
        <dbReference type="Rhea" id="RHEA-COMP:9952"/>
        <dbReference type="Rhea" id="RHEA-COMP:9953"/>
        <dbReference type="ChEBI" id="CHEBI:15378"/>
        <dbReference type="ChEBI" id="CHEBI:57453"/>
        <dbReference type="ChEBI" id="CHEBI:78530"/>
        <dbReference type="ChEBI" id="CHEBI:78844"/>
        <dbReference type="ChEBI" id="CHEBI:195366"/>
        <dbReference type="EC" id="2.1.2.9"/>
    </reaction>
</comment>
<dbReference type="OrthoDB" id="9802815at2"/>
<dbReference type="EC" id="2.1.2.9" evidence="2 5"/>
<evidence type="ECO:0000313" key="9">
    <source>
        <dbReference type="EMBL" id="BBL07744.1"/>
    </source>
</evidence>
<dbReference type="Pfam" id="PF02911">
    <property type="entry name" value="Formyl_trans_C"/>
    <property type="match status" value="1"/>
</dbReference>
<dbReference type="GO" id="GO:0004479">
    <property type="term" value="F:methionyl-tRNA formyltransferase activity"/>
    <property type="evidence" value="ECO:0007669"/>
    <property type="project" value="UniProtKB-UniRule"/>
</dbReference>
<dbReference type="InterPro" id="IPR011034">
    <property type="entry name" value="Formyl_transferase-like_C_sf"/>
</dbReference>
<dbReference type="InterPro" id="IPR036477">
    <property type="entry name" value="Formyl_transf_N_sf"/>
</dbReference>
<dbReference type="NCBIfam" id="TIGR00460">
    <property type="entry name" value="fmt"/>
    <property type="match status" value="1"/>
</dbReference>
<dbReference type="GO" id="GO:0005829">
    <property type="term" value="C:cytosol"/>
    <property type="evidence" value="ECO:0007669"/>
    <property type="project" value="TreeGrafter"/>
</dbReference>
<dbReference type="Proteomes" id="UP000319374">
    <property type="component" value="Chromosome"/>
</dbReference>
<evidence type="ECO:0000256" key="3">
    <source>
        <dbReference type="ARBA" id="ARBA00022679"/>
    </source>
</evidence>
<comment type="similarity">
    <text evidence="1 5">Belongs to the Fmt family.</text>
</comment>
<dbReference type="SUPFAM" id="SSF53328">
    <property type="entry name" value="Formyltransferase"/>
    <property type="match status" value="1"/>
</dbReference>
<feature type="region of interest" description="Disordered" evidence="6">
    <location>
        <begin position="248"/>
        <end position="267"/>
    </location>
</feature>
<dbReference type="CDD" id="cd08646">
    <property type="entry name" value="FMT_core_Met-tRNA-FMT_N"/>
    <property type="match status" value="1"/>
</dbReference>
<name>A0A4Y1X4M6_9BACT</name>
<accession>A0A4Y1X4M6</accession>
<comment type="function">
    <text evidence="5">Attaches a formyl group to the free amino group of methionyl-tRNA(fMet). The formyl group appears to play a dual role in the initiator identity of N-formylmethionyl-tRNA by promoting its recognition by IF2 and preventing the misappropriation of this tRNA by the elongation apparatus.</text>
</comment>
<gene>
    <name evidence="5 9" type="primary">fmt</name>
    <name evidence="9" type="ORF">A5CPEGH6_23820</name>
</gene>
<evidence type="ECO:0000256" key="4">
    <source>
        <dbReference type="ARBA" id="ARBA00022917"/>
    </source>
</evidence>
<dbReference type="AlphaFoldDB" id="A0A4Y1X4M6"/>
<sequence>MDARQLRIVFMGTPEFAVPSLRALVAGGYNVVGVVTAPDKPAGRGRQLRESDVKTAARELGLPVLQPERLKAPEFVGALRALRPDLGIVIAFRMLPEVVWAMPRLGTFNLHASLLPQYRGAAPINWAIINGERETGVTTFLLNHEIDKGAILAQARLPILPQDNAGTLYEKLMTAGVALVTRTVERIAAGDIAPVEQQYADEATLRPAPKIFKEDCRIDWTLPGRRIVDFIRGLAPYPAAWSDLIREEGDRKDGTAPGGESGGAAGDGPSVKIFSAAFEAAAHGLRPGTVASDGRTEIRIACADGWIIPGELQLAGKKRLPVRELLLGWRDANQYRFGR</sequence>
<feature type="domain" description="Formyl transferase N-terminal" evidence="7">
    <location>
        <begin position="7"/>
        <end position="182"/>
    </location>
</feature>
<dbReference type="PANTHER" id="PTHR11138">
    <property type="entry name" value="METHIONYL-TRNA FORMYLTRANSFERASE"/>
    <property type="match status" value="1"/>
</dbReference>
<evidence type="ECO:0000256" key="1">
    <source>
        <dbReference type="ARBA" id="ARBA00010699"/>
    </source>
</evidence>
<dbReference type="InterPro" id="IPR005794">
    <property type="entry name" value="Fmt"/>
</dbReference>
<dbReference type="InterPro" id="IPR002376">
    <property type="entry name" value="Formyl_transf_N"/>
</dbReference>
<dbReference type="HAMAP" id="MF_00182">
    <property type="entry name" value="Formyl_trans"/>
    <property type="match status" value="1"/>
</dbReference>
<keyword evidence="4 5" id="KW-0648">Protein biosynthesis</keyword>
<dbReference type="GeneID" id="98674366"/>
<proteinExistence type="inferred from homology"/>
<dbReference type="InterPro" id="IPR005793">
    <property type="entry name" value="Formyl_trans_C"/>
</dbReference>
<keyword evidence="10" id="KW-1185">Reference proteome</keyword>
<dbReference type="Pfam" id="PF00551">
    <property type="entry name" value="Formyl_trans_N"/>
    <property type="match status" value="1"/>
</dbReference>
<feature type="compositionally biased region" description="Gly residues" evidence="6">
    <location>
        <begin position="256"/>
        <end position="266"/>
    </location>
</feature>
<reference evidence="10" key="1">
    <citation type="submission" date="2019-06" db="EMBL/GenBank/DDBJ databases">
        <title>Alistipes onderdonkii subsp. vulgaris subsp. nov., Alistipes dispar sp. nov. and Alistipes communis sp. nov., isolated from human faeces, and creation of Alistipes onderdonkii subsp. onderdonkii subsp. nov.</title>
        <authorList>
            <person name="Sakamoto M."/>
            <person name="Ikeyama N."/>
            <person name="Ogata Y."/>
            <person name="Suda W."/>
            <person name="Iino T."/>
            <person name="Hattori M."/>
            <person name="Ohkuma M."/>
        </authorList>
    </citation>
    <scope>NUCLEOTIDE SEQUENCE [LARGE SCALE GENOMIC DNA]</scope>
    <source>
        <strain evidence="10">5CPEGH6</strain>
    </source>
</reference>
<protein>
    <recommendedName>
        <fullName evidence="2 5">Methionyl-tRNA formyltransferase</fullName>
        <ecNumber evidence="2 5">2.1.2.9</ecNumber>
    </recommendedName>
</protein>
<dbReference type="RefSeq" id="WP_141429877.1">
    <property type="nucleotide sequence ID" value="NZ_AP019736.1"/>
</dbReference>
<evidence type="ECO:0000259" key="7">
    <source>
        <dbReference type="Pfam" id="PF00551"/>
    </source>
</evidence>